<reference evidence="3" key="1">
    <citation type="journal article" date="2019" name="Int. J. Syst. Evol. Microbiol.">
        <title>The Global Catalogue of Microorganisms (GCM) 10K type strain sequencing project: providing services to taxonomists for standard genome sequencing and annotation.</title>
        <authorList>
            <consortium name="The Broad Institute Genomics Platform"/>
            <consortium name="The Broad Institute Genome Sequencing Center for Infectious Disease"/>
            <person name="Wu L."/>
            <person name="Ma J."/>
        </authorList>
    </citation>
    <scope>NUCLEOTIDE SEQUENCE [LARGE SCALE GENOMIC DNA]</scope>
    <source>
        <strain evidence="3">CGMCC 1.14993</strain>
    </source>
</reference>
<dbReference type="EMBL" id="BMHB01000001">
    <property type="protein sequence ID" value="GGI13061.1"/>
    <property type="molecule type" value="Genomic_DNA"/>
</dbReference>
<proteinExistence type="predicted"/>
<protein>
    <recommendedName>
        <fullName evidence="4">DUF2085 domain-containing protein</fullName>
    </recommendedName>
</protein>
<dbReference type="AlphaFoldDB" id="A0A8J3ALT3"/>
<dbReference type="Proteomes" id="UP000626244">
    <property type="component" value="Unassembled WGS sequence"/>
</dbReference>
<dbReference type="OrthoDB" id="9810176at2"/>
<organism evidence="2 3">
    <name type="scientific">Gottfriedia solisilvae</name>
    <dbReference type="NCBI Taxonomy" id="1516104"/>
    <lineage>
        <taxon>Bacteria</taxon>
        <taxon>Bacillati</taxon>
        <taxon>Bacillota</taxon>
        <taxon>Bacilli</taxon>
        <taxon>Bacillales</taxon>
        <taxon>Bacillaceae</taxon>
        <taxon>Gottfriedia</taxon>
    </lineage>
</organism>
<dbReference type="RefSeq" id="WP_087998005.1">
    <property type="nucleotide sequence ID" value="NZ_BMHB01000001.1"/>
</dbReference>
<dbReference type="Pfam" id="PF09858">
    <property type="entry name" value="DUF2085"/>
    <property type="match status" value="1"/>
</dbReference>
<keyword evidence="1" id="KW-0812">Transmembrane</keyword>
<comment type="caution">
    <text evidence="2">The sequence shown here is derived from an EMBL/GenBank/DDBJ whole genome shotgun (WGS) entry which is preliminary data.</text>
</comment>
<feature type="transmembrane region" description="Helical" evidence="1">
    <location>
        <begin position="50"/>
        <end position="68"/>
    </location>
</feature>
<evidence type="ECO:0008006" key="4">
    <source>
        <dbReference type="Google" id="ProtNLM"/>
    </source>
</evidence>
<name>A0A8J3ALT3_9BACI</name>
<evidence type="ECO:0000256" key="1">
    <source>
        <dbReference type="SAM" id="Phobius"/>
    </source>
</evidence>
<feature type="transmembrane region" description="Helical" evidence="1">
    <location>
        <begin position="21"/>
        <end position="44"/>
    </location>
</feature>
<keyword evidence="1" id="KW-1133">Transmembrane helix</keyword>
<dbReference type="InterPro" id="IPR019206">
    <property type="entry name" value="DUF2085_TM"/>
</dbReference>
<sequence length="107" mass="12713">MILFQWIPCHRRIDRSIKISNYTFPLCARCSGIVIGYLFLPLLFLQSHYLKWWLIPLLMIPLLIDGFTQKWKWRESNNSLRIITGILFGIAQCILIVKTVIFLLKYL</sequence>
<evidence type="ECO:0000313" key="3">
    <source>
        <dbReference type="Proteomes" id="UP000626244"/>
    </source>
</evidence>
<gene>
    <name evidence="2" type="ORF">GCM10007380_16030</name>
</gene>
<keyword evidence="3" id="KW-1185">Reference proteome</keyword>
<keyword evidence="1" id="KW-0472">Membrane</keyword>
<evidence type="ECO:0000313" key="2">
    <source>
        <dbReference type="EMBL" id="GGI13061.1"/>
    </source>
</evidence>
<accession>A0A8J3ALT3</accession>
<feature type="transmembrane region" description="Helical" evidence="1">
    <location>
        <begin position="80"/>
        <end position="104"/>
    </location>
</feature>